<evidence type="ECO:0000313" key="5">
    <source>
        <dbReference type="EMBL" id="CAL6039115.1"/>
    </source>
</evidence>
<evidence type="ECO:0000313" key="3">
    <source>
        <dbReference type="EMBL" id="CAL5982447.1"/>
    </source>
</evidence>
<reference evidence="3 6" key="2">
    <citation type="submission" date="2024-07" db="EMBL/GenBank/DDBJ databases">
        <authorList>
            <person name="Akdeniz Z."/>
        </authorList>
    </citation>
    <scope>NUCLEOTIDE SEQUENCE [LARGE SCALE GENOMIC DNA]</scope>
</reference>
<comment type="caution">
    <text evidence="1">The sequence shown here is derived from an EMBL/GenBank/DDBJ whole genome shotgun (WGS) entry which is preliminary data.</text>
</comment>
<dbReference type="EMBL" id="CATOUU010000831">
    <property type="protein sequence ID" value="CAI9952329.1"/>
    <property type="molecule type" value="Genomic_DNA"/>
</dbReference>
<reference evidence="1" key="1">
    <citation type="submission" date="2023-06" db="EMBL/GenBank/DDBJ databases">
        <authorList>
            <person name="Kurt Z."/>
        </authorList>
    </citation>
    <scope>NUCLEOTIDE SEQUENCE</scope>
</reference>
<protein>
    <submittedName>
        <fullName evidence="3">Hypothetical_protein</fullName>
    </submittedName>
</protein>
<evidence type="ECO:0000313" key="1">
    <source>
        <dbReference type="EMBL" id="CAI9914081.1"/>
    </source>
</evidence>
<dbReference type="EMBL" id="CAXDID020000141">
    <property type="protein sequence ID" value="CAL6039115.1"/>
    <property type="molecule type" value="Genomic_DNA"/>
</dbReference>
<dbReference type="EMBL" id="CAXDID020000065">
    <property type="protein sequence ID" value="CAL6012004.1"/>
    <property type="molecule type" value="Genomic_DNA"/>
</dbReference>
<dbReference type="Proteomes" id="UP001642409">
    <property type="component" value="Unassembled WGS sequence"/>
</dbReference>
<organism evidence="1">
    <name type="scientific">Hexamita inflata</name>
    <dbReference type="NCBI Taxonomy" id="28002"/>
    <lineage>
        <taxon>Eukaryota</taxon>
        <taxon>Metamonada</taxon>
        <taxon>Diplomonadida</taxon>
        <taxon>Hexamitidae</taxon>
        <taxon>Hexamitinae</taxon>
        <taxon>Hexamita</taxon>
    </lineage>
</organism>
<dbReference type="AlphaFoldDB" id="A0AA86TCT8"/>
<evidence type="ECO:0000313" key="2">
    <source>
        <dbReference type="EMBL" id="CAI9952329.1"/>
    </source>
</evidence>
<evidence type="ECO:0000313" key="4">
    <source>
        <dbReference type="EMBL" id="CAL6012004.1"/>
    </source>
</evidence>
<sequence length="120" mass="13711">MKNLPNPSCIVKNTNSIDMNMHCTPNLSYQFEQQPQVIKNNSNLKSPFELTDSEFTESEPEISQQIIHNDSASFDIEQAPVRLFGESTEHIASDSECSDEEKFKKKFQKAMNIAKLIEEL</sequence>
<dbReference type="EMBL" id="CAXDID020000014">
    <property type="protein sequence ID" value="CAL5982447.1"/>
    <property type="molecule type" value="Genomic_DNA"/>
</dbReference>
<evidence type="ECO:0000313" key="6">
    <source>
        <dbReference type="Proteomes" id="UP001642409"/>
    </source>
</evidence>
<dbReference type="EMBL" id="CATOUU010000042">
    <property type="protein sequence ID" value="CAI9914081.1"/>
    <property type="molecule type" value="Genomic_DNA"/>
</dbReference>
<accession>A0AA86TCT8</accession>
<name>A0AA86TCT8_9EUKA</name>
<proteinExistence type="predicted"/>
<gene>
    <name evidence="1" type="ORF">HINF_LOCUS1726</name>
    <name evidence="4" type="ORF">HINF_LOCUS23096</name>
    <name evidence="5" type="ORF">HINF_LOCUS37700</name>
    <name evidence="2" type="ORF">HINF_LOCUS39974</name>
    <name evidence="3" type="ORF">HINF_LOCUS7148</name>
</gene>
<keyword evidence="6" id="KW-1185">Reference proteome</keyword>